<dbReference type="Proteomes" id="UP000192911">
    <property type="component" value="Unassembled WGS sequence"/>
</dbReference>
<reference evidence="2" key="1">
    <citation type="submission" date="2017-04" db="EMBL/GenBank/DDBJ databases">
        <authorList>
            <person name="Varghese N."/>
            <person name="Submissions S."/>
        </authorList>
    </citation>
    <scope>NUCLEOTIDE SEQUENCE [LARGE SCALE GENOMIC DNA]</scope>
    <source>
        <strain evidence="2">Ballard 720</strain>
    </source>
</reference>
<accession>A0A1X7CEG3</accession>
<dbReference type="AlphaFoldDB" id="A0A1X7CEG3"/>
<sequence>MRLSRVMSGCITILLQTQFDNLCQFLLAQETKAIPGTNIKYCGAVEVRRGFWRGVHFNRGLGRILDTVKYRHRNAK</sequence>
<dbReference type="EMBL" id="FXAH01000001">
    <property type="protein sequence ID" value="SME95296.1"/>
    <property type="molecule type" value="Genomic_DNA"/>
</dbReference>
<evidence type="ECO:0000313" key="2">
    <source>
        <dbReference type="Proteomes" id="UP000192911"/>
    </source>
</evidence>
<protein>
    <submittedName>
        <fullName evidence="1">Uncharacterized protein</fullName>
    </submittedName>
</protein>
<organism evidence="1 2">
    <name type="scientific">Trinickia caryophylli</name>
    <name type="common">Paraburkholderia caryophylli</name>
    <dbReference type="NCBI Taxonomy" id="28094"/>
    <lineage>
        <taxon>Bacteria</taxon>
        <taxon>Pseudomonadati</taxon>
        <taxon>Pseudomonadota</taxon>
        <taxon>Betaproteobacteria</taxon>
        <taxon>Burkholderiales</taxon>
        <taxon>Burkholderiaceae</taxon>
        <taxon>Trinickia</taxon>
    </lineage>
</organism>
<gene>
    <name evidence="1" type="ORF">SAMN06295900_101290</name>
</gene>
<name>A0A1X7CEG3_TRICW</name>
<keyword evidence="2" id="KW-1185">Reference proteome</keyword>
<proteinExistence type="predicted"/>
<evidence type="ECO:0000313" key="1">
    <source>
        <dbReference type="EMBL" id="SME95296.1"/>
    </source>
</evidence>
<dbReference type="STRING" id="28094.SAMN06295900_101290"/>